<protein>
    <recommendedName>
        <fullName evidence="3">DUF6535 domain-containing protein</fullName>
    </recommendedName>
</protein>
<feature type="transmembrane region" description="Helical" evidence="2">
    <location>
        <begin position="265"/>
        <end position="286"/>
    </location>
</feature>
<sequence length="502" mass="56196">MFEYQHAPPPPFGTGDEPQPGSSAGRGIAPGGQSEVPLQHSAQRSRTPSGWETANTIEQYWETRKTFFTHEEHAEAWKETSKNLEAYSDKLVERWNKEIDTLLVFAGLFSAILTAFNVQSYQLLTPPPPDPVLTALERISAQLSSFSINPPSVNSTAPAFVNHDPTPAPPPRYAVWLNALWFSSLIFSLSAASIGIMVKQWLNEYNAGLTGTPREIARLRQLRMDSLKRWRVKEIIAMLPVLLQIASALFFAGLLVLLWQLDRTVAIVGSVLIGLLVIFSLATIILPSVTTHCSYISPPSRALFVLTRPLRAVITSVRRFTIGLRHQISSWTIGHFNYGLPLFSSEKEKFRSEHPLMYRVWKLLHPEDVDTAENRTVGYWDPKERTVLSQLGERLDIEVIATAYTATMDTNYLRHATVCMTELKMHAARQCSSVIRAATAKHWGDPREGRAAMGSEVHPAMWSGTIVALMTVAPDDNDWPQASLTGALWDTYWDIGVTNRHI</sequence>
<accession>A0A5C2SI28</accession>
<dbReference type="Pfam" id="PF20153">
    <property type="entry name" value="DUF6535"/>
    <property type="match status" value="1"/>
</dbReference>
<feature type="transmembrane region" description="Helical" evidence="2">
    <location>
        <begin position="102"/>
        <end position="124"/>
    </location>
</feature>
<dbReference type="InterPro" id="IPR045338">
    <property type="entry name" value="DUF6535"/>
</dbReference>
<keyword evidence="2" id="KW-0472">Membrane</keyword>
<gene>
    <name evidence="4" type="ORF">L227DRAFT_651080</name>
</gene>
<evidence type="ECO:0000256" key="1">
    <source>
        <dbReference type="SAM" id="MobiDB-lite"/>
    </source>
</evidence>
<keyword evidence="5" id="KW-1185">Reference proteome</keyword>
<dbReference type="AlphaFoldDB" id="A0A5C2SI28"/>
<feature type="compositionally biased region" description="Polar residues" evidence="1">
    <location>
        <begin position="40"/>
        <end position="52"/>
    </location>
</feature>
<proteinExistence type="predicted"/>
<evidence type="ECO:0000259" key="3">
    <source>
        <dbReference type="Pfam" id="PF20153"/>
    </source>
</evidence>
<feature type="region of interest" description="Disordered" evidence="1">
    <location>
        <begin position="1"/>
        <end position="52"/>
    </location>
</feature>
<name>A0A5C2SI28_9APHY</name>
<reference evidence="4" key="1">
    <citation type="journal article" date="2018" name="Genome Biol. Evol.">
        <title>Genomics and development of Lentinus tigrinus, a white-rot wood-decaying mushroom with dimorphic fruiting bodies.</title>
        <authorList>
            <person name="Wu B."/>
            <person name="Xu Z."/>
            <person name="Knudson A."/>
            <person name="Carlson A."/>
            <person name="Chen N."/>
            <person name="Kovaka S."/>
            <person name="LaButti K."/>
            <person name="Lipzen A."/>
            <person name="Pennachio C."/>
            <person name="Riley R."/>
            <person name="Schakwitz W."/>
            <person name="Umezawa K."/>
            <person name="Ohm R.A."/>
            <person name="Grigoriev I.V."/>
            <person name="Nagy L.G."/>
            <person name="Gibbons J."/>
            <person name="Hibbett D."/>
        </authorList>
    </citation>
    <scope>NUCLEOTIDE SEQUENCE [LARGE SCALE GENOMIC DNA]</scope>
    <source>
        <strain evidence="4">ALCF2SS1-6</strain>
    </source>
</reference>
<dbReference type="Proteomes" id="UP000313359">
    <property type="component" value="Unassembled WGS sequence"/>
</dbReference>
<keyword evidence="2" id="KW-0812">Transmembrane</keyword>
<dbReference type="OrthoDB" id="3185525at2759"/>
<evidence type="ECO:0000313" key="4">
    <source>
        <dbReference type="EMBL" id="RPD63442.1"/>
    </source>
</evidence>
<evidence type="ECO:0000256" key="2">
    <source>
        <dbReference type="SAM" id="Phobius"/>
    </source>
</evidence>
<keyword evidence="2" id="KW-1133">Transmembrane helix</keyword>
<dbReference type="EMBL" id="ML122256">
    <property type="protein sequence ID" value="RPD63442.1"/>
    <property type="molecule type" value="Genomic_DNA"/>
</dbReference>
<feature type="transmembrane region" description="Helical" evidence="2">
    <location>
        <begin position="235"/>
        <end position="259"/>
    </location>
</feature>
<feature type="domain" description="DUF6535" evidence="3">
    <location>
        <begin position="77"/>
        <end position="260"/>
    </location>
</feature>
<feature type="transmembrane region" description="Helical" evidence="2">
    <location>
        <begin position="173"/>
        <end position="198"/>
    </location>
</feature>
<organism evidence="4 5">
    <name type="scientific">Lentinus tigrinus ALCF2SS1-6</name>
    <dbReference type="NCBI Taxonomy" id="1328759"/>
    <lineage>
        <taxon>Eukaryota</taxon>
        <taxon>Fungi</taxon>
        <taxon>Dikarya</taxon>
        <taxon>Basidiomycota</taxon>
        <taxon>Agaricomycotina</taxon>
        <taxon>Agaricomycetes</taxon>
        <taxon>Polyporales</taxon>
        <taxon>Polyporaceae</taxon>
        <taxon>Lentinus</taxon>
    </lineage>
</organism>
<evidence type="ECO:0000313" key="5">
    <source>
        <dbReference type="Proteomes" id="UP000313359"/>
    </source>
</evidence>